<dbReference type="EMBL" id="JBDODL010000175">
    <property type="protein sequence ID" value="MES1919000.1"/>
    <property type="molecule type" value="Genomic_DNA"/>
</dbReference>
<evidence type="ECO:0000313" key="3">
    <source>
        <dbReference type="Proteomes" id="UP001439008"/>
    </source>
</evidence>
<accession>A0ABV2AH62</accession>
<feature type="region of interest" description="Disordered" evidence="1">
    <location>
        <begin position="1"/>
        <end position="30"/>
    </location>
</feature>
<evidence type="ECO:0000256" key="1">
    <source>
        <dbReference type="SAM" id="MobiDB-lite"/>
    </source>
</evidence>
<comment type="caution">
    <text evidence="2">The sequence shown here is derived from an EMBL/GenBank/DDBJ whole genome shotgun (WGS) entry which is preliminary data.</text>
</comment>
<dbReference type="Proteomes" id="UP001439008">
    <property type="component" value="Unassembled WGS sequence"/>
</dbReference>
<proteinExistence type="predicted"/>
<keyword evidence="3" id="KW-1185">Reference proteome</keyword>
<evidence type="ECO:0000313" key="2">
    <source>
        <dbReference type="EMBL" id="MES1919000.1"/>
    </source>
</evidence>
<name>A0ABV2AH62_9EUKA</name>
<feature type="compositionally biased region" description="Polar residues" evidence="1">
    <location>
        <begin position="9"/>
        <end position="25"/>
    </location>
</feature>
<organism evidence="2 3">
    <name type="scientific">Bonamia ostreae</name>
    <dbReference type="NCBI Taxonomy" id="126728"/>
    <lineage>
        <taxon>Eukaryota</taxon>
        <taxon>Sar</taxon>
        <taxon>Rhizaria</taxon>
        <taxon>Endomyxa</taxon>
        <taxon>Ascetosporea</taxon>
        <taxon>Haplosporida</taxon>
        <taxon>Bonamia</taxon>
    </lineage>
</organism>
<protein>
    <submittedName>
        <fullName evidence="2">Uncharacterized protein</fullName>
    </submittedName>
</protein>
<reference evidence="2 3" key="1">
    <citation type="journal article" date="2024" name="BMC Biol.">
        <title>Comparative genomics of Ascetosporea gives new insight into the evolutionary basis for animal parasitism in Rhizaria.</title>
        <authorList>
            <person name="Hiltunen Thoren M."/>
            <person name="Onut-Brannstrom I."/>
            <person name="Alfjorden A."/>
            <person name="Peckova H."/>
            <person name="Swords F."/>
            <person name="Hooper C."/>
            <person name="Holzer A.S."/>
            <person name="Bass D."/>
            <person name="Burki F."/>
        </authorList>
    </citation>
    <scope>NUCLEOTIDE SEQUENCE [LARGE SCALE GENOMIC DNA]</scope>
    <source>
        <strain evidence="2">20-A016</strain>
    </source>
</reference>
<gene>
    <name evidence="2" type="ORF">MHBO_000880</name>
</gene>
<sequence length="71" mass="8344">MLSCLKGNSPKNGNNGENEQSSADVESNEEMIRKRNVIFEKFKRIVKKRKEQKAKDYMKKIDIVEIEEKIK</sequence>